<gene>
    <name evidence="2" type="ORF">BG015_003257</name>
</gene>
<comment type="caution">
    <text evidence="2">The sequence shown here is derived from an EMBL/GenBank/DDBJ whole genome shotgun (WGS) entry which is preliminary data.</text>
</comment>
<feature type="compositionally biased region" description="Polar residues" evidence="1">
    <location>
        <begin position="23"/>
        <end position="40"/>
    </location>
</feature>
<dbReference type="AlphaFoldDB" id="A0A9P5VD81"/>
<organism evidence="2 3">
    <name type="scientific">Linnemannia schmuckeri</name>
    <dbReference type="NCBI Taxonomy" id="64567"/>
    <lineage>
        <taxon>Eukaryota</taxon>
        <taxon>Fungi</taxon>
        <taxon>Fungi incertae sedis</taxon>
        <taxon>Mucoromycota</taxon>
        <taxon>Mortierellomycotina</taxon>
        <taxon>Mortierellomycetes</taxon>
        <taxon>Mortierellales</taxon>
        <taxon>Mortierellaceae</taxon>
        <taxon>Linnemannia</taxon>
    </lineage>
</organism>
<keyword evidence="3" id="KW-1185">Reference proteome</keyword>
<sequence>MDSIAAMNKKSVQKVLDDRARTQKSINRTPTATNNHSQCLDGTEKGISVTGPTRTNRERVEYSPVSTHVVHLNRPSVIAPGGTLPQATFVGTESKWAPPLPDLETALGGPSFPWIPALDARLRHKMTFRMLAEYNDLRDEALKSLNPRPQCIRKLYILVKKYYHQSG</sequence>
<dbReference type="Proteomes" id="UP000748756">
    <property type="component" value="Unassembled WGS sequence"/>
</dbReference>
<evidence type="ECO:0000256" key="1">
    <source>
        <dbReference type="SAM" id="MobiDB-lite"/>
    </source>
</evidence>
<evidence type="ECO:0000313" key="3">
    <source>
        <dbReference type="Proteomes" id="UP000748756"/>
    </source>
</evidence>
<protein>
    <submittedName>
        <fullName evidence="2">Uncharacterized protein</fullName>
    </submittedName>
</protein>
<evidence type="ECO:0000313" key="2">
    <source>
        <dbReference type="EMBL" id="KAF9153522.1"/>
    </source>
</evidence>
<name>A0A9P5VD81_9FUNG</name>
<feature type="region of interest" description="Disordered" evidence="1">
    <location>
        <begin position="22"/>
        <end position="51"/>
    </location>
</feature>
<reference evidence="2" key="1">
    <citation type="journal article" date="2020" name="Fungal Divers.">
        <title>Resolving the Mortierellaceae phylogeny through synthesis of multi-gene phylogenetics and phylogenomics.</title>
        <authorList>
            <person name="Vandepol N."/>
            <person name="Liber J."/>
            <person name="Desiro A."/>
            <person name="Na H."/>
            <person name="Kennedy M."/>
            <person name="Barry K."/>
            <person name="Grigoriev I.V."/>
            <person name="Miller A.N."/>
            <person name="O'Donnell K."/>
            <person name="Stajich J.E."/>
            <person name="Bonito G."/>
        </authorList>
    </citation>
    <scope>NUCLEOTIDE SEQUENCE</scope>
    <source>
        <strain evidence="2">NRRL 6426</strain>
    </source>
</reference>
<accession>A0A9P5VD81</accession>
<dbReference type="OrthoDB" id="2406151at2759"/>
<dbReference type="EMBL" id="JAAAUQ010000170">
    <property type="protein sequence ID" value="KAF9153522.1"/>
    <property type="molecule type" value="Genomic_DNA"/>
</dbReference>
<proteinExistence type="predicted"/>